<dbReference type="Proteomes" id="UP000316238">
    <property type="component" value="Unassembled WGS sequence"/>
</dbReference>
<dbReference type="SMART" id="SM00507">
    <property type="entry name" value="HNHc"/>
    <property type="match status" value="1"/>
</dbReference>
<dbReference type="AlphaFoldDB" id="A0A521G2Q7"/>
<accession>A0A521G2Q7</accession>
<proteinExistence type="predicted"/>
<feature type="domain" description="HNH nuclease" evidence="1">
    <location>
        <begin position="32"/>
        <end position="84"/>
    </location>
</feature>
<gene>
    <name evidence="2" type="ORF">CDV28_10956</name>
</gene>
<dbReference type="InterPro" id="IPR052892">
    <property type="entry name" value="NA-targeting_endonuclease"/>
</dbReference>
<evidence type="ECO:0000259" key="1">
    <source>
        <dbReference type="SMART" id="SM00507"/>
    </source>
</evidence>
<dbReference type="CDD" id="cd00085">
    <property type="entry name" value="HNHc"/>
    <property type="match status" value="1"/>
</dbReference>
<evidence type="ECO:0000313" key="3">
    <source>
        <dbReference type="Proteomes" id="UP000316238"/>
    </source>
</evidence>
<comment type="caution">
    <text evidence="2">The sequence shown here is derived from an EMBL/GenBank/DDBJ whole genome shotgun (WGS) entry which is preliminary data.</text>
</comment>
<sequence length="97" mass="11116">MRRNDDVDNFIFGVDESFIRAERNKARDLRRSQWWQQKTAPGLCHYCQKKFASSELTMDHVVPLALGGRSVKGNLVPCCKECNHAKKASLPPELEKL</sequence>
<keyword evidence="2" id="KW-0255">Endonuclease</keyword>
<dbReference type="InterPro" id="IPR029471">
    <property type="entry name" value="HNH_5"/>
</dbReference>
<protein>
    <submittedName>
        <fullName evidence="2">HNH endonuclease</fullName>
    </submittedName>
</protein>
<name>A0A521G2Q7_9BACT</name>
<keyword evidence="2" id="KW-0540">Nuclease</keyword>
<dbReference type="Pfam" id="PF14279">
    <property type="entry name" value="HNH_5"/>
    <property type="match status" value="1"/>
</dbReference>
<evidence type="ECO:0000313" key="2">
    <source>
        <dbReference type="EMBL" id="TAA75243.1"/>
    </source>
</evidence>
<dbReference type="InterPro" id="IPR003615">
    <property type="entry name" value="HNH_nuc"/>
</dbReference>
<dbReference type="PANTHER" id="PTHR33877:SF1">
    <property type="entry name" value="TYPE IV METHYL-DIRECTED RESTRICTION ENZYME ECOKMCRA"/>
    <property type="match status" value="1"/>
</dbReference>
<keyword evidence="3" id="KW-1185">Reference proteome</keyword>
<dbReference type="Gene3D" id="1.10.30.50">
    <property type="match status" value="1"/>
</dbReference>
<dbReference type="PANTHER" id="PTHR33877">
    <property type="entry name" value="SLL1193 PROTEIN"/>
    <property type="match status" value="1"/>
</dbReference>
<organism evidence="2 3">
    <name type="scientific">Candidatus Electronema aureum</name>
    <dbReference type="NCBI Taxonomy" id="2005002"/>
    <lineage>
        <taxon>Bacteria</taxon>
        <taxon>Pseudomonadati</taxon>
        <taxon>Thermodesulfobacteriota</taxon>
        <taxon>Desulfobulbia</taxon>
        <taxon>Desulfobulbales</taxon>
        <taxon>Desulfobulbaceae</taxon>
        <taxon>Candidatus Electronema</taxon>
    </lineage>
</organism>
<dbReference type="EMBL" id="NQJD01000009">
    <property type="protein sequence ID" value="TAA75243.1"/>
    <property type="molecule type" value="Genomic_DNA"/>
</dbReference>
<dbReference type="GO" id="GO:0004519">
    <property type="term" value="F:endonuclease activity"/>
    <property type="evidence" value="ECO:0007669"/>
    <property type="project" value="UniProtKB-KW"/>
</dbReference>
<reference evidence="2" key="1">
    <citation type="submission" date="2017-07" db="EMBL/GenBank/DDBJ databases">
        <title>The cable genome - Insights into the physiology and evolution of filamentous bacteria capable of sulfide oxidation via long distance electron transfer.</title>
        <authorList>
            <person name="Thorup C."/>
            <person name="Bjerg J.T."/>
            <person name="Schreiber L."/>
            <person name="Nielsen L.P."/>
            <person name="Kjeldsen K.U."/>
            <person name="Boesen T."/>
            <person name="Boggild A."/>
            <person name="Meysman F."/>
            <person name="Geelhoed J."/>
            <person name="Schramm A."/>
        </authorList>
    </citation>
    <scope>NUCLEOTIDE SEQUENCE [LARGE SCALE GENOMIC DNA]</scope>
    <source>
        <strain evidence="2">GS</strain>
    </source>
</reference>
<keyword evidence="2" id="KW-0378">Hydrolase</keyword>